<dbReference type="EMBL" id="FRBD01000011">
    <property type="protein sequence ID" value="SHK75436.1"/>
    <property type="molecule type" value="Genomic_DNA"/>
</dbReference>
<dbReference type="InterPro" id="IPR001173">
    <property type="entry name" value="Glyco_trans_2-like"/>
</dbReference>
<dbReference type="OrthoDB" id="9802649at2"/>
<organism evidence="2 3">
    <name type="scientific">Xylanibacter ruminicola</name>
    <name type="common">Prevotella ruminicola</name>
    <dbReference type="NCBI Taxonomy" id="839"/>
    <lineage>
        <taxon>Bacteria</taxon>
        <taxon>Pseudomonadati</taxon>
        <taxon>Bacteroidota</taxon>
        <taxon>Bacteroidia</taxon>
        <taxon>Bacteroidales</taxon>
        <taxon>Prevotellaceae</taxon>
        <taxon>Xylanibacter</taxon>
    </lineage>
</organism>
<dbReference type="PANTHER" id="PTHR22916:SF3">
    <property type="entry name" value="UDP-GLCNAC:BETAGAL BETA-1,3-N-ACETYLGLUCOSAMINYLTRANSFERASE-LIKE PROTEIN 1"/>
    <property type="match status" value="1"/>
</dbReference>
<dbReference type="PANTHER" id="PTHR22916">
    <property type="entry name" value="GLYCOSYLTRANSFERASE"/>
    <property type="match status" value="1"/>
</dbReference>
<dbReference type="Gene3D" id="3.90.550.10">
    <property type="entry name" value="Spore Coat Polysaccharide Biosynthesis Protein SpsA, Chain A"/>
    <property type="match status" value="1"/>
</dbReference>
<accession>A0A1M6V2B7</accession>
<keyword evidence="2" id="KW-0808">Transferase</keyword>
<proteinExistence type="predicted"/>
<dbReference type="SUPFAM" id="SSF53448">
    <property type="entry name" value="Nucleotide-diphospho-sugar transferases"/>
    <property type="match status" value="1"/>
</dbReference>
<reference evidence="2 3" key="1">
    <citation type="submission" date="2016-11" db="EMBL/GenBank/DDBJ databases">
        <authorList>
            <person name="Jaros S."/>
            <person name="Januszkiewicz K."/>
            <person name="Wedrychowicz H."/>
        </authorList>
    </citation>
    <scope>NUCLEOTIDE SEQUENCE [LARGE SCALE GENOMIC DNA]</scope>
    <source>
        <strain evidence="2 3">KHT3</strain>
    </source>
</reference>
<evidence type="ECO:0000313" key="2">
    <source>
        <dbReference type="EMBL" id="SHK75436.1"/>
    </source>
</evidence>
<evidence type="ECO:0000259" key="1">
    <source>
        <dbReference type="Pfam" id="PF00535"/>
    </source>
</evidence>
<dbReference type="GO" id="GO:0016758">
    <property type="term" value="F:hexosyltransferase activity"/>
    <property type="evidence" value="ECO:0007669"/>
    <property type="project" value="UniProtKB-ARBA"/>
</dbReference>
<gene>
    <name evidence="2" type="ORF">SAMN05216463_11179</name>
</gene>
<evidence type="ECO:0000313" key="3">
    <source>
        <dbReference type="Proteomes" id="UP000184130"/>
    </source>
</evidence>
<sequence>MKHHLVSVIMPCHNGERYIELSVRSVLAQTYQNWELLVIDDASTDASVDIVQAICQEDARVKLLINDNPLGLPYAPRNFGIARAQGDYIAFLDSDDLWKESHLENLLKVFEGDSGVVVAFSWYSIIDGNGHVDGLVRTPATLSYHHLFYDNFIGNLTGMYDAGKRGKVYQRACGHEDYMMWMEVLKDGGIAKSSNTIEAYYRVTSQSTSSDKMKAMRWRWHIMRREVGLSAVESLYYVTASLFFIWLKKSRYSCLLSRLIKA</sequence>
<dbReference type="Proteomes" id="UP000184130">
    <property type="component" value="Unassembled WGS sequence"/>
</dbReference>
<protein>
    <submittedName>
        <fullName evidence="2">Glycosyltransferase involved in cell wall bisynthesis</fullName>
    </submittedName>
</protein>
<dbReference type="InterPro" id="IPR029044">
    <property type="entry name" value="Nucleotide-diphossugar_trans"/>
</dbReference>
<dbReference type="AlphaFoldDB" id="A0A1M6V2B7"/>
<dbReference type="Pfam" id="PF00535">
    <property type="entry name" value="Glycos_transf_2"/>
    <property type="match status" value="1"/>
</dbReference>
<name>A0A1M6V2B7_XYLRU</name>
<feature type="domain" description="Glycosyltransferase 2-like" evidence="1">
    <location>
        <begin position="7"/>
        <end position="132"/>
    </location>
</feature>
<dbReference type="CDD" id="cd00761">
    <property type="entry name" value="Glyco_tranf_GTA_type"/>
    <property type="match status" value="1"/>
</dbReference>
<dbReference type="RefSeq" id="WP_073208281.1">
    <property type="nucleotide sequence ID" value="NZ_FRBD01000011.1"/>
</dbReference>